<name>A0A921U8H9_SORBI</name>
<dbReference type="AlphaFoldDB" id="A0A921U8H9"/>
<dbReference type="EMBL" id="CM027687">
    <property type="protein sequence ID" value="KAG0521395.1"/>
    <property type="molecule type" value="Genomic_DNA"/>
</dbReference>
<gene>
    <name evidence="1" type="ORF">BDA96_08G156500</name>
</gene>
<protein>
    <submittedName>
        <fullName evidence="1">Uncharacterized protein</fullName>
    </submittedName>
</protein>
<organism evidence="1 2">
    <name type="scientific">Sorghum bicolor</name>
    <name type="common">Sorghum</name>
    <name type="synonym">Sorghum vulgare</name>
    <dbReference type="NCBI Taxonomy" id="4558"/>
    <lineage>
        <taxon>Eukaryota</taxon>
        <taxon>Viridiplantae</taxon>
        <taxon>Streptophyta</taxon>
        <taxon>Embryophyta</taxon>
        <taxon>Tracheophyta</taxon>
        <taxon>Spermatophyta</taxon>
        <taxon>Magnoliopsida</taxon>
        <taxon>Liliopsida</taxon>
        <taxon>Poales</taxon>
        <taxon>Poaceae</taxon>
        <taxon>PACMAD clade</taxon>
        <taxon>Panicoideae</taxon>
        <taxon>Andropogonodae</taxon>
        <taxon>Andropogoneae</taxon>
        <taxon>Sorghinae</taxon>
        <taxon>Sorghum</taxon>
    </lineage>
</organism>
<accession>A0A921U8H9</accession>
<evidence type="ECO:0000313" key="1">
    <source>
        <dbReference type="EMBL" id="KAG0521395.1"/>
    </source>
</evidence>
<dbReference type="Proteomes" id="UP000807115">
    <property type="component" value="Chromosome 8"/>
</dbReference>
<comment type="caution">
    <text evidence="1">The sequence shown here is derived from an EMBL/GenBank/DDBJ whole genome shotgun (WGS) entry which is preliminary data.</text>
</comment>
<reference evidence="1" key="2">
    <citation type="submission" date="2020-10" db="EMBL/GenBank/DDBJ databases">
        <authorList>
            <person name="Cooper E.A."/>
            <person name="Brenton Z.W."/>
            <person name="Flinn B.S."/>
            <person name="Jenkins J."/>
            <person name="Shu S."/>
            <person name="Flowers D."/>
            <person name="Luo F."/>
            <person name="Wang Y."/>
            <person name="Xia P."/>
            <person name="Barry K."/>
            <person name="Daum C."/>
            <person name="Lipzen A."/>
            <person name="Yoshinaga Y."/>
            <person name="Schmutz J."/>
            <person name="Saski C."/>
            <person name="Vermerris W."/>
            <person name="Kresovich S."/>
        </authorList>
    </citation>
    <scope>NUCLEOTIDE SEQUENCE</scope>
</reference>
<sequence length="259" mass="28663">MLPPTQSAGIRFSPASGVSAVLPRRAGAITTWRAAPSFLQGKGTRGRGQGTDLRLCAQRSPEDLIPAHMLWTSSPELRPEDLVEPTGQGVEELLAIRDALLRDPLRPIRLAVQEMLATGGNIFRCQSFHAGVVTGPLLVLAGLCKLYTVAPNLFMDIVLGYIFYKLSVLAAHLKRNGKSNGICARIQCVIMVILCFKCNNPTKDFYYRFTDFIWTIALEVYGCKMCCECIGLKHPKQELEGLFKHIQTLLKEMLTIIVT</sequence>
<evidence type="ECO:0000313" key="2">
    <source>
        <dbReference type="Proteomes" id="UP000807115"/>
    </source>
</evidence>
<reference evidence="1" key="1">
    <citation type="journal article" date="2019" name="BMC Genomics">
        <title>A new reference genome for Sorghum bicolor reveals high levels of sequence similarity between sweet and grain genotypes: implications for the genetics of sugar metabolism.</title>
        <authorList>
            <person name="Cooper E.A."/>
            <person name="Brenton Z.W."/>
            <person name="Flinn B.S."/>
            <person name="Jenkins J."/>
            <person name="Shu S."/>
            <person name="Flowers D."/>
            <person name="Luo F."/>
            <person name="Wang Y."/>
            <person name="Xia P."/>
            <person name="Barry K."/>
            <person name="Daum C."/>
            <person name="Lipzen A."/>
            <person name="Yoshinaga Y."/>
            <person name="Schmutz J."/>
            <person name="Saski C."/>
            <person name="Vermerris W."/>
            <person name="Kresovich S."/>
        </authorList>
    </citation>
    <scope>NUCLEOTIDE SEQUENCE</scope>
</reference>
<proteinExistence type="predicted"/>